<dbReference type="STRING" id="446465.Bfae_03860"/>
<feature type="domain" description="Gfo/Idh/MocA-like oxidoreductase N-terminal" evidence="3">
    <location>
        <begin position="12"/>
        <end position="125"/>
    </location>
</feature>
<dbReference type="eggNOG" id="COG0673">
    <property type="taxonomic scope" value="Bacteria"/>
</dbReference>
<dbReference type="Gene3D" id="3.30.360.10">
    <property type="entry name" value="Dihydrodipicolinate Reductase, domain 2"/>
    <property type="match status" value="1"/>
</dbReference>
<dbReference type="Gene3D" id="3.40.50.720">
    <property type="entry name" value="NAD(P)-binding Rossmann-like Domain"/>
    <property type="match status" value="1"/>
</dbReference>
<dbReference type="PATRIC" id="fig|446465.5.peg.383"/>
<dbReference type="PANTHER" id="PTHR43818">
    <property type="entry name" value="BCDNA.GH03377"/>
    <property type="match status" value="1"/>
</dbReference>
<evidence type="ECO:0000313" key="5">
    <source>
        <dbReference type="EMBL" id="ACU84260.1"/>
    </source>
</evidence>
<keyword evidence="2" id="KW-0520">NAD</keyword>
<evidence type="ECO:0000313" key="6">
    <source>
        <dbReference type="Proteomes" id="UP000001919"/>
    </source>
</evidence>
<dbReference type="GO" id="GO:0016491">
    <property type="term" value="F:oxidoreductase activity"/>
    <property type="evidence" value="ECO:0007669"/>
    <property type="project" value="UniProtKB-KW"/>
</dbReference>
<dbReference type="SUPFAM" id="SSF55347">
    <property type="entry name" value="Glyceraldehyde-3-phosphate dehydrogenase-like, C-terminal domain"/>
    <property type="match status" value="1"/>
</dbReference>
<dbReference type="SUPFAM" id="SSF51735">
    <property type="entry name" value="NAD(P)-binding Rossmann-fold domains"/>
    <property type="match status" value="1"/>
</dbReference>
<keyword evidence="6" id="KW-1185">Reference proteome</keyword>
<dbReference type="OrthoDB" id="9776544at2"/>
<dbReference type="Pfam" id="PF22725">
    <property type="entry name" value="GFO_IDH_MocA_C3"/>
    <property type="match status" value="1"/>
</dbReference>
<dbReference type="InterPro" id="IPR055170">
    <property type="entry name" value="GFO_IDH_MocA-like_dom"/>
</dbReference>
<accession>C7MGR9</accession>
<reference evidence="5 6" key="1">
    <citation type="journal article" date="2009" name="Stand. Genomic Sci.">
        <title>Complete genome sequence of Brachybacterium faecium type strain (Schefferle 6-10).</title>
        <authorList>
            <person name="Lapidus A."/>
            <person name="Pukall R."/>
            <person name="Labuttii K."/>
            <person name="Copeland A."/>
            <person name="Del Rio T.G."/>
            <person name="Nolan M."/>
            <person name="Chen F."/>
            <person name="Lucas S."/>
            <person name="Tice H."/>
            <person name="Cheng J.F."/>
            <person name="Bruce D."/>
            <person name="Goodwin L."/>
            <person name="Pitluck S."/>
            <person name="Rohde M."/>
            <person name="Goker M."/>
            <person name="Pati A."/>
            <person name="Ivanova N."/>
            <person name="Mavrommatis K."/>
            <person name="Chen A."/>
            <person name="Palaniappan K."/>
            <person name="D'haeseleer P."/>
            <person name="Chain P."/>
            <person name="Bristow J."/>
            <person name="Eisen J.A."/>
            <person name="Markowitz V."/>
            <person name="Hugenholtz P."/>
            <person name="Kyrpides N.C."/>
            <person name="Klenk H.P."/>
        </authorList>
    </citation>
    <scope>NUCLEOTIDE SEQUENCE [LARGE SCALE GENOMIC DNA]</scope>
    <source>
        <strain evidence="6">ATCC 43885 / DSM 4810 / JCM 11609 / LMG 19847 / NBRC 14762 / NCIMB 9860 / 6-10</strain>
    </source>
</reference>
<dbReference type="KEGG" id="bfa:Bfae_03860"/>
<dbReference type="InterPro" id="IPR050463">
    <property type="entry name" value="Gfo/Idh/MocA_oxidrdct_glycsds"/>
</dbReference>
<dbReference type="Proteomes" id="UP000001919">
    <property type="component" value="Chromosome"/>
</dbReference>
<name>C7MGR9_BRAFD</name>
<dbReference type="GO" id="GO:0000166">
    <property type="term" value="F:nucleotide binding"/>
    <property type="evidence" value="ECO:0007669"/>
    <property type="project" value="InterPro"/>
</dbReference>
<evidence type="ECO:0000259" key="4">
    <source>
        <dbReference type="Pfam" id="PF22725"/>
    </source>
</evidence>
<dbReference type="HOGENOM" id="CLU_023194_6_0_11"/>
<dbReference type="AlphaFoldDB" id="C7MGR9"/>
<keyword evidence="1" id="KW-0560">Oxidoreductase</keyword>
<evidence type="ECO:0000256" key="1">
    <source>
        <dbReference type="ARBA" id="ARBA00023002"/>
    </source>
</evidence>
<protein>
    <submittedName>
        <fullName evidence="5">Predicted dehydrogenase</fullName>
    </submittedName>
</protein>
<evidence type="ECO:0000259" key="3">
    <source>
        <dbReference type="Pfam" id="PF01408"/>
    </source>
</evidence>
<organism evidence="5 6">
    <name type="scientific">Brachybacterium faecium (strain ATCC 43885 / DSM 4810 / JCM 11609 / LMG 19847 / NBRC 14762 / NCIMB 9860 / 6-10)</name>
    <dbReference type="NCBI Taxonomy" id="446465"/>
    <lineage>
        <taxon>Bacteria</taxon>
        <taxon>Bacillati</taxon>
        <taxon>Actinomycetota</taxon>
        <taxon>Actinomycetes</taxon>
        <taxon>Micrococcales</taxon>
        <taxon>Dermabacteraceae</taxon>
        <taxon>Brachybacterium</taxon>
    </lineage>
</organism>
<dbReference type="PANTHER" id="PTHR43818:SF11">
    <property type="entry name" value="BCDNA.GH03377"/>
    <property type="match status" value="1"/>
</dbReference>
<gene>
    <name evidence="5" type="ordered locus">Bfae_03860</name>
</gene>
<sequence length="383" mass="38950">MTQPQARSGPVGVGIIGAGTISAEYLTHLTSFPDVQVHIVGDLFPEAAAARAAEFGVPASGTAEDVLSHPEVEIVVNLTIPTAHAEVSQAIVAAGKHVWTEKPITTSPADAKTLLAAADAAGVRVGGAPDTVLGAGIQTALRALRDGTIGAPASALTLFQSPGPESWHPNPAFLFQEGAGPLYDIAPYYATTLVLALGPVVSVSAVGSTAREQRTIGSGPKAGEVFDVTVPTQVAALLRFASGQNATVLLSFDSPHSRTGFVEVYGTEATLAFPDPNVFDGDSSVTAYRGDSATEVPATGATTGRGLGVLEMARAIRAGVPHRAQGEIAAHVLDIMVGIETAIAQNSIVPIDSSFAEVEPMPADFDPHAATLGTPAAEAATTA</sequence>
<dbReference type="EMBL" id="CP001643">
    <property type="protein sequence ID" value="ACU84260.1"/>
    <property type="molecule type" value="Genomic_DNA"/>
</dbReference>
<dbReference type="Pfam" id="PF01408">
    <property type="entry name" value="GFO_IDH_MocA"/>
    <property type="match status" value="1"/>
</dbReference>
<feature type="domain" description="GFO/IDH/MocA-like oxidoreductase" evidence="4">
    <location>
        <begin position="137"/>
        <end position="271"/>
    </location>
</feature>
<dbReference type="InterPro" id="IPR036291">
    <property type="entry name" value="NAD(P)-bd_dom_sf"/>
</dbReference>
<evidence type="ECO:0000256" key="2">
    <source>
        <dbReference type="ARBA" id="ARBA00023027"/>
    </source>
</evidence>
<proteinExistence type="predicted"/>
<dbReference type="InterPro" id="IPR000683">
    <property type="entry name" value="Gfo/Idh/MocA-like_OxRdtase_N"/>
</dbReference>